<evidence type="ECO:0000256" key="1">
    <source>
        <dbReference type="SAM" id="MobiDB-lite"/>
    </source>
</evidence>
<evidence type="ECO:0000313" key="3">
    <source>
        <dbReference type="Proteomes" id="UP001159641"/>
    </source>
</evidence>
<protein>
    <submittedName>
        <fullName evidence="2">Uncharacterized protein</fullName>
    </submittedName>
</protein>
<comment type="caution">
    <text evidence="2">The sequence shown here is derived from an EMBL/GenBank/DDBJ whole genome shotgun (WGS) entry which is preliminary data.</text>
</comment>
<accession>A0AB34I5F5</accession>
<organism evidence="2 3">
    <name type="scientific">Eschrichtius robustus</name>
    <name type="common">California gray whale</name>
    <name type="synonym">Eschrichtius gibbosus</name>
    <dbReference type="NCBI Taxonomy" id="9764"/>
    <lineage>
        <taxon>Eukaryota</taxon>
        <taxon>Metazoa</taxon>
        <taxon>Chordata</taxon>
        <taxon>Craniata</taxon>
        <taxon>Vertebrata</taxon>
        <taxon>Euteleostomi</taxon>
        <taxon>Mammalia</taxon>
        <taxon>Eutheria</taxon>
        <taxon>Laurasiatheria</taxon>
        <taxon>Artiodactyla</taxon>
        <taxon>Whippomorpha</taxon>
        <taxon>Cetacea</taxon>
        <taxon>Mysticeti</taxon>
        <taxon>Eschrichtiidae</taxon>
        <taxon>Eschrichtius</taxon>
    </lineage>
</organism>
<dbReference type="Proteomes" id="UP001159641">
    <property type="component" value="Unassembled WGS sequence"/>
</dbReference>
<dbReference type="EMBL" id="JAIQCJ010000020">
    <property type="protein sequence ID" value="KAJ8798794.1"/>
    <property type="molecule type" value="Genomic_DNA"/>
</dbReference>
<name>A0AB34I5F5_ESCRO</name>
<evidence type="ECO:0000313" key="2">
    <source>
        <dbReference type="EMBL" id="KAJ8798794.1"/>
    </source>
</evidence>
<feature type="compositionally biased region" description="Low complexity" evidence="1">
    <location>
        <begin position="80"/>
        <end position="92"/>
    </location>
</feature>
<proteinExistence type="predicted"/>
<reference evidence="2 3" key="1">
    <citation type="submission" date="2022-11" db="EMBL/GenBank/DDBJ databases">
        <title>Whole genome sequence of Eschrichtius robustus ER-17-0199.</title>
        <authorList>
            <person name="Bruniche-Olsen A."/>
            <person name="Black A.N."/>
            <person name="Fields C.J."/>
            <person name="Walden K."/>
            <person name="Dewoody J.A."/>
        </authorList>
    </citation>
    <scope>NUCLEOTIDE SEQUENCE [LARGE SCALE GENOMIC DNA]</scope>
    <source>
        <strain evidence="2">ER-17-0199</strain>
        <tissue evidence="2">Blubber</tissue>
    </source>
</reference>
<keyword evidence="3" id="KW-1185">Reference proteome</keyword>
<feature type="region of interest" description="Disordered" evidence="1">
    <location>
        <begin position="1"/>
        <end position="95"/>
    </location>
</feature>
<dbReference type="AlphaFoldDB" id="A0AB34I5F5"/>
<gene>
    <name evidence="2" type="ORF">J1605_016597</name>
</gene>
<sequence>MDRAAGPLRNAYSDRVLESKAPGASLDCGVPGLGPRAEPRAPRGHRAGAPHPAPEPQPCPGGAFLPANPHPGERRALGVRPGPASSALAAPGRPRDSARWMLCEAGAKLKNPLHRDRVACRAQRGLWYCYLRVKRLGLGGSRAFIIPTW</sequence>